<accession>X1BC56</accession>
<name>X1BC56_9ZZZZ</name>
<organism evidence="1">
    <name type="scientific">marine sediment metagenome</name>
    <dbReference type="NCBI Taxonomy" id="412755"/>
    <lineage>
        <taxon>unclassified sequences</taxon>
        <taxon>metagenomes</taxon>
        <taxon>ecological metagenomes</taxon>
    </lineage>
</organism>
<dbReference type="AlphaFoldDB" id="X1BC56"/>
<evidence type="ECO:0000313" key="1">
    <source>
        <dbReference type="EMBL" id="GAG93494.1"/>
    </source>
</evidence>
<reference evidence="1" key="1">
    <citation type="journal article" date="2014" name="Front. Microbiol.">
        <title>High frequency of phylogenetically diverse reductive dehalogenase-homologous genes in deep subseafloor sedimentary metagenomes.</title>
        <authorList>
            <person name="Kawai M."/>
            <person name="Futagami T."/>
            <person name="Toyoda A."/>
            <person name="Takaki Y."/>
            <person name="Nishi S."/>
            <person name="Hori S."/>
            <person name="Arai W."/>
            <person name="Tsubouchi T."/>
            <person name="Morono Y."/>
            <person name="Uchiyama I."/>
            <person name="Ito T."/>
            <person name="Fujiyama A."/>
            <person name="Inagaki F."/>
            <person name="Takami H."/>
        </authorList>
    </citation>
    <scope>NUCLEOTIDE SEQUENCE</scope>
    <source>
        <strain evidence="1">Expedition CK06-06</strain>
    </source>
</reference>
<protein>
    <submittedName>
        <fullName evidence="1">Uncharacterized protein</fullName>
    </submittedName>
</protein>
<dbReference type="EMBL" id="BART01023520">
    <property type="protein sequence ID" value="GAG93494.1"/>
    <property type="molecule type" value="Genomic_DNA"/>
</dbReference>
<comment type="caution">
    <text evidence="1">The sequence shown here is derived from an EMBL/GenBank/DDBJ whole genome shotgun (WGS) entry which is preliminary data.</text>
</comment>
<gene>
    <name evidence="1" type="ORF">S01H4_42765</name>
</gene>
<sequence>SEAAIDESQKESWWAPPQRQKVAEKQLKPLRMFSRIAWRRMRMEA</sequence>
<proteinExistence type="predicted"/>
<feature type="non-terminal residue" evidence="1">
    <location>
        <position position="1"/>
    </location>
</feature>